<dbReference type="AlphaFoldDB" id="A0A0G3BI52"/>
<proteinExistence type="predicted"/>
<sequence length="91" mass="9982">MGHDPSPWIERVGESYVLWPDEGISQSQREEACIFFGRDVLTDQLSKVLACLQAFSGRIVEVAGKHVPGFASDLEMAFRNAFASPATPIEA</sequence>
<evidence type="ECO:0000313" key="1">
    <source>
        <dbReference type="EMBL" id="AKJ27041.1"/>
    </source>
</evidence>
<reference evidence="1 2" key="1">
    <citation type="submission" date="2015-05" db="EMBL/GenBank/DDBJ databases">
        <authorList>
            <person name="Tang B."/>
            <person name="Yu Y."/>
        </authorList>
    </citation>
    <scope>NUCLEOTIDE SEQUENCE [LARGE SCALE GENOMIC DNA]</scope>
    <source>
        <strain evidence="1 2">DSM 7029</strain>
    </source>
</reference>
<accession>A0A0G3BI52</accession>
<dbReference type="KEGG" id="pbh:AAW51_0350"/>
<protein>
    <submittedName>
        <fullName evidence="1">Uncharacterized protein</fullName>
    </submittedName>
</protein>
<keyword evidence="2" id="KW-1185">Reference proteome</keyword>
<gene>
    <name evidence="1" type="ORF">AAW51_0350</name>
</gene>
<dbReference type="EMBL" id="CP011371">
    <property type="protein sequence ID" value="AKJ27041.1"/>
    <property type="molecule type" value="Genomic_DNA"/>
</dbReference>
<dbReference type="Proteomes" id="UP000035352">
    <property type="component" value="Chromosome"/>
</dbReference>
<name>A0A0G3BI52_9BURK</name>
<organism evidence="1 2">
    <name type="scientific">Caldimonas brevitalea</name>
    <dbReference type="NCBI Taxonomy" id="413882"/>
    <lineage>
        <taxon>Bacteria</taxon>
        <taxon>Pseudomonadati</taxon>
        <taxon>Pseudomonadota</taxon>
        <taxon>Betaproteobacteria</taxon>
        <taxon>Burkholderiales</taxon>
        <taxon>Sphaerotilaceae</taxon>
        <taxon>Caldimonas</taxon>
    </lineage>
</organism>
<evidence type="ECO:0000313" key="2">
    <source>
        <dbReference type="Proteomes" id="UP000035352"/>
    </source>
</evidence>